<dbReference type="SUPFAM" id="SSF52058">
    <property type="entry name" value="L domain-like"/>
    <property type="match status" value="1"/>
</dbReference>
<sequence>MDRSIPFILFFLLSTNPNHDINLQQLITLFNICNLCLITNEDLTSPPLTGNIRGLAIQLLHGSPRRAQEQFQIVLEEQSRFALDIDLDAPKIRGSKIMQYPHLWQQHLDNLVHLFSVGRLKVAIDPKSFVGVQFVADAVEYPTIHWLKNAKHFHLADNHLSGDIRSELFRSDMTLIHVIFNNNQLSGNIPSSIGLVSTLQALRLDSNSLDGIVPQNITNLKSFSKLYLSNNKLSGHVPNLTGMVSLFYVDMSNNSFDASYIPTWFTELPSLTTL</sequence>
<accession>A0AAU9MNE2</accession>
<dbReference type="PANTHER" id="PTHR45974:SF242">
    <property type="entry name" value="LEUCINE-RICH REPEAT PROTEIN KINASE FAMILY PROTEIN"/>
    <property type="match status" value="1"/>
</dbReference>
<dbReference type="InterPro" id="IPR001611">
    <property type="entry name" value="Leu-rich_rpt"/>
</dbReference>
<evidence type="ECO:0000256" key="3">
    <source>
        <dbReference type="ARBA" id="ARBA00022737"/>
    </source>
</evidence>
<evidence type="ECO:0000256" key="5">
    <source>
        <dbReference type="ARBA" id="ARBA00023180"/>
    </source>
</evidence>
<proteinExistence type="predicted"/>
<keyword evidence="7" id="KW-1185">Reference proteome</keyword>
<dbReference type="AlphaFoldDB" id="A0AAU9MNE2"/>
<protein>
    <recommendedName>
        <fullName evidence="8">Leucine-rich repeat-containing N-terminal plant-type domain-containing protein</fullName>
    </recommendedName>
</protein>
<dbReference type="GO" id="GO:0016020">
    <property type="term" value="C:membrane"/>
    <property type="evidence" value="ECO:0007669"/>
    <property type="project" value="UniProtKB-SubCell"/>
</dbReference>
<evidence type="ECO:0000256" key="1">
    <source>
        <dbReference type="ARBA" id="ARBA00004370"/>
    </source>
</evidence>
<comment type="subcellular location">
    <subcellularLocation>
        <location evidence="1">Membrane</location>
    </subcellularLocation>
</comment>
<dbReference type="Gene3D" id="3.80.10.10">
    <property type="entry name" value="Ribonuclease Inhibitor"/>
    <property type="match status" value="1"/>
</dbReference>
<keyword evidence="4" id="KW-0472">Membrane</keyword>
<name>A0AAU9MNE2_9ASTR</name>
<dbReference type="FunFam" id="3.80.10.10:FF:000542">
    <property type="entry name" value="Leucine-rich repeat protein kinase family protein"/>
    <property type="match status" value="1"/>
</dbReference>
<organism evidence="6 7">
    <name type="scientific">Lactuca virosa</name>
    <dbReference type="NCBI Taxonomy" id="75947"/>
    <lineage>
        <taxon>Eukaryota</taxon>
        <taxon>Viridiplantae</taxon>
        <taxon>Streptophyta</taxon>
        <taxon>Embryophyta</taxon>
        <taxon>Tracheophyta</taxon>
        <taxon>Spermatophyta</taxon>
        <taxon>Magnoliopsida</taxon>
        <taxon>eudicotyledons</taxon>
        <taxon>Gunneridae</taxon>
        <taxon>Pentapetalae</taxon>
        <taxon>asterids</taxon>
        <taxon>campanulids</taxon>
        <taxon>Asterales</taxon>
        <taxon>Asteraceae</taxon>
        <taxon>Cichorioideae</taxon>
        <taxon>Cichorieae</taxon>
        <taxon>Lactucinae</taxon>
        <taxon>Lactuca</taxon>
    </lineage>
</organism>
<evidence type="ECO:0000313" key="6">
    <source>
        <dbReference type="EMBL" id="CAH1427322.1"/>
    </source>
</evidence>
<evidence type="ECO:0000256" key="4">
    <source>
        <dbReference type="ARBA" id="ARBA00023136"/>
    </source>
</evidence>
<comment type="caution">
    <text evidence="6">The sequence shown here is derived from an EMBL/GenBank/DDBJ whole genome shotgun (WGS) entry which is preliminary data.</text>
</comment>
<dbReference type="InterPro" id="IPR032675">
    <property type="entry name" value="LRR_dom_sf"/>
</dbReference>
<gene>
    <name evidence="6" type="ORF">LVIROSA_LOCUS14339</name>
</gene>
<reference evidence="6 7" key="1">
    <citation type="submission" date="2022-01" db="EMBL/GenBank/DDBJ databases">
        <authorList>
            <person name="Xiong W."/>
            <person name="Schranz E."/>
        </authorList>
    </citation>
    <scope>NUCLEOTIDE SEQUENCE [LARGE SCALE GENOMIC DNA]</scope>
</reference>
<evidence type="ECO:0000313" key="7">
    <source>
        <dbReference type="Proteomes" id="UP001157418"/>
    </source>
</evidence>
<keyword evidence="3" id="KW-0677">Repeat</keyword>
<evidence type="ECO:0000256" key="2">
    <source>
        <dbReference type="ARBA" id="ARBA00022729"/>
    </source>
</evidence>
<dbReference type="Proteomes" id="UP001157418">
    <property type="component" value="Unassembled WGS sequence"/>
</dbReference>
<keyword evidence="2" id="KW-0732">Signal</keyword>
<dbReference type="Pfam" id="PF13855">
    <property type="entry name" value="LRR_8"/>
    <property type="match status" value="1"/>
</dbReference>
<evidence type="ECO:0008006" key="8">
    <source>
        <dbReference type="Google" id="ProtNLM"/>
    </source>
</evidence>
<keyword evidence="5" id="KW-0325">Glycoprotein</keyword>
<dbReference type="PANTHER" id="PTHR45974">
    <property type="entry name" value="RECEPTOR-LIKE PROTEIN 55"/>
    <property type="match status" value="1"/>
</dbReference>
<dbReference type="EMBL" id="CAKMRJ010002223">
    <property type="protein sequence ID" value="CAH1427322.1"/>
    <property type="molecule type" value="Genomic_DNA"/>
</dbReference>